<name>A0AA35RMM8_GEOBA</name>
<protein>
    <submittedName>
        <fullName evidence="2">Uncharacterized protein</fullName>
    </submittedName>
</protein>
<proteinExistence type="predicted"/>
<sequence>MYIRWSTIVFSEHCNISFSLPPPLLPLLPGEGTSELWMISECVPTSMSLPRTMFSMTSFSPRSTARRQTRSSSSTRTMRWVCLRSLRTRGRDTIDTTDPTVEPRGDLDPPEDSMDIQEGTDMQEGTETPMGAAAEEGEVGMQEEEEDTRPLEVMVDTAPCTPPTLPPCTEDPHRPLAGGISAMAPHQGLPTEEEEEEGGPPTDMDHRPLAVTTDDTEQSCFEL</sequence>
<organism evidence="2 3">
    <name type="scientific">Geodia barretti</name>
    <name type="common">Barrett's horny sponge</name>
    <dbReference type="NCBI Taxonomy" id="519541"/>
    <lineage>
        <taxon>Eukaryota</taxon>
        <taxon>Metazoa</taxon>
        <taxon>Porifera</taxon>
        <taxon>Demospongiae</taxon>
        <taxon>Heteroscleromorpha</taxon>
        <taxon>Tetractinellida</taxon>
        <taxon>Astrophorina</taxon>
        <taxon>Geodiidae</taxon>
        <taxon>Geodia</taxon>
    </lineage>
</organism>
<reference evidence="2" key="1">
    <citation type="submission" date="2023-03" db="EMBL/GenBank/DDBJ databases">
        <authorList>
            <person name="Steffen K."/>
            <person name="Cardenas P."/>
        </authorList>
    </citation>
    <scope>NUCLEOTIDE SEQUENCE</scope>
</reference>
<feature type="region of interest" description="Disordered" evidence="1">
    <location>
        <begin position="176"/>
        <end position="223"/>
    </location>
</feature>
<evidence type="ECO:0000313" key="3">
    <source>
        <dbReference type="Proteomes" id="UP001174909"/>
    </source>
</evidence>
<gene>
    <name evidence="2" type="ORF">GBAR_LOCUS8964</name>
</gene>
<evidence type="ECO:0000313" key="2">
    <source>
        <dbReference type="EMBL" id="CAI8014323.1"/>
    </source>
</evidence>
<feature type="region of interest" description="Disordered" evidence="1">
    <location>
        <begin position="92"/>
        <end position="127"/>
    </location>
</feature>
<dbReference type="AlphaFoldDB" id="A0AA35RMM8"/>
<evidence type="ECO:0000256" key="1">
    <source>
        <dbReference type="SAM" id="MobiDB-lite"/>
    </source>
</evidence>
<keyword evidence="3" id="KW-1185">Reference proteome</keyword>
<accession>A0AA35RMM8</accession>
<comment type="caution">
    <text evidence="2">The sequence shown here is derived from an EMBL/GenBank/DDBJ whole genome shotgun (WGS) entry which is preliminary data.</text>
</comment>
<dbReference type="Proteomes" id="UP001174909">
    <property type="component" value="Unassembled WGS sequence"/>
</dbReference>
<dbReference type="EMBL" id="CASHTH010001354">
    <property type="protein sequence ID" value="CAI8014323.1"/>
    <property type="molecule type" value="Genomic_DNA"/>
</dbReference>